<dbReference type="GO" id="GO:0030313">
    <property type="term" value="C:cell envelope"/>
    <property type="evidence" value="ECO:0007669"/>
    <property type="project" value="UniProtKB-SubCell"/>
</dbReference>
<proteinExistence type="predicted"/>
<keyword evidence="4" id="KW-1185">Reference proteome</keyword>
<gene>
    <name evidence="3" type="ORF">PPEP_b1206</name>
</gene>
<dbReference type="Pfam" id="PF09479">
    <property type="entry name" value="Flg_new"/>
    <property type="match status" value="2"/>
</dbReference>
<evidence type="ECO:0000256" key="1">
    <source>
        <dbReference type="ARBA" id="ARBA00004196"/>
    </source>
</evidence>
<organism evidence="3 4">
    <name type="scientific">Pseudoalteromonas peptidolytica F12-50-A1</name>
    <dbReference type="NCBI Taxonomy" id="1315280"/>
    <lineage>
        <taxon>Bacteria</taxon>
        <taxon>Pseudomonadati</taxon>
        <taxon>Pseudomonadota</taxon>
        <taxon>Gammaproteobacteria</taxon>
        <taxon>Alteromonadales</taxon>
        <taxon>Pseudoalteromonadaceae</taxon>
        <taxon>Pseudoalteromonas</taxon>
    </lineage>
</organism>
<protein>
    <submittedName>
        <fullName evidence="3">Uncharacterized protein</fullName>
    </submittedName>
</protein>
<sequence>MSSNRLYSIKLLSVLCGMTIITTHAQAQLQTDNVIGSAVECNSKIDLLTDNLKTTIGHHSIPAKAQLELIATDCQQAQPTTTADRTPPELKSIYLSSKTVNVEQGDKTINVTIRLYDESGIKSTRVYLSPPTGFNWGTNKSAVAANWQQTDEVGVYESTVSFNFTETDLNGTWFLTLAMLIDNNNAARFWVRDSEMEAAGFDPYVTVVNSKVSETVAPEIKNITISASEIDVDSGDKNIDITIEAYDQSGMSKGVVKLSPPTQYKSVATKQAESTQWQETQEEGIYKSTYSFVFSGDALPGEWLISSATLTDSSGNTGVFNHGQLHQLGVPVTFKVSNSNQLDIFPPRTEFVALSTNELSSAVGEQSITLQVTMSDTSAMEKGYYVLRSPEGSTAQDKLFTIEQWQQGDKEHEQIGTATIQFSGEELKSAQGVWTFESSIQIDSKGNYSFGATARELTTLGATPYLFVDVDNVSNLAILNLPDPHSIKLGASQTINFEVSEQTLSLLPDYFTIEIDAASELGVDVKSEDQNYSVTCSNEGQTKSCLFSGISGVKSTSAALTITPNKIGTFPVSLRLASQNHELKYSDNQRTLAVLVDEPTLFEVIFKNWDGTLLSTQTIAENAPATAPEVPLREGYTFSNWSADFSKITQNLTITAKFQINKYQVKFVDWNDVSIATVEVEHGAAATPPSAPTRSGYTFIGWDTTFERVTGEMVVKAKYQADQGTEGAVQNDAGSSGGSVGFFIPLLSALLISFRRKYRA</sequence>
<dbReference type="InterPro" id="IPR042229">
    <property type="entry name" value="Listeria/Bacterioides_rpt_sf"/>
</dbReference>
<dbReference type="AlphaFoldDB" id="A0A8I0N1L5"/>
<comment type="subcellular location">
    <subcellularLocation>
        <location evidence="1">Cell envelope</location>
    </subcellularLocation>
</comment>
<dbReference type="RefSeq" id="WP_167508271.1">
    <property type="nucleotide sequence ID" value="NZ_AQHF01000034.1"/>
</dbReference>
<dbReference type="Gene3D" id="2.60.40.4270">
    <property type="entry name" value="Listeria-Bacteroides repeat domain"/>
    <property type="match status" value="1"/>
</dbReference>
<dbReference type="InterPro" id="IPR013378">
    <property type="entry name" value="InlB-like_B-rpt"/>
</dbReference>
<evidence type="ECO:0000313" key="3">
    <source>
        <dbReference type="EMBL" id="MBE0349243.1"/>
    </source>
</evidence>
<comment type="caution">
    <text evidence="3">The sequence shown here is derived from an EMBL/GenBank/DDBJ whole genome shotgun (WGS) entry which is preliminary data.</text>
</comment>
<reference evidence="3 4" key="1">
    <citation type="submission" date="2015-06" db="EMBL/GenBank/DDBJ databases">
        <title>Genome sequence of Pseudoalteromonas peptidolytica.</title>
        <authorList>
            <person name="Xie B.-B."/>
            <person name="Rong J.-C."/>
            <person name="Qin Q.-L."/>
            <person name="Zhang Y.-Z."/>
        </authorList>
    </citation>
    <scope>NUCLEOTIDE SEQUENCE [LARGE SCALE GENOMIC DNA]</scope>
    <source>
        <strain evidence="3 4">F12-50-A1</strain>
    </source>
</reference>
<feature type="chain" id="PRO_5034401396" evidence="2">
    <location>
        <begin position="28"/>
        <end position="760"/>
    </location>
</feature>
<evidence type="ECO:0000256" key="2">
    <source>
        <dbReference type="SAM" id="SignalP"/>
    </source>
</evidence>
<evidence type="ECO:0000313" key="4">
    <source>
        <dbReference type="Proteomes" id="UP000660708"/>
    </source>
</evidence>
<feature type="signal peptide" evidence="2">
    <location>
        <begin position="1"/>
        <end position="27"/>
    </location>
</feature>
<dbReference type="Proteomes" id="UP000660708">
    <property type="component" value="Unassembled WGS sequence"/>
</dbReference>
<dbReference type="EMBL" id="AQHF01000034">
    <property type="protein sequence ID" value="MBE0349243.1"/>
    <property type="molecule type" value="Genomic_DNA"/>
</dbReference>
<keyword evidence="2" id="KW-0732">Signal</keyword>
<name>A0A8I0N1L5_9GAMM</name>
<accession>A0A8I0N1L5</accession>